<evidence type="ECO:0000256" key="14">
    <source>
        <dbReference type="ARBA" id="ARBA00023209"/>
    </source>
</evidence>
<comment type="similarity">
    <text evidence="5">Belongs to the Cdh family.</text>
</comment>
<dbReference type="SUPFAM" id="SSF54197">
    <property type="entry name" value="HIT-like"/>
    <property type="match status" value="1"/>
</dbReference>
<proteinExistence type="inferred from homology"/>
<evidence type="ECO:0000256" key="15">
    <source>
        <dbReference type="ARBA" id="ARBA00023264"/>
    </source>
</evidence>
<keyword evidence="7" id="KW-1003">Cell membrane</keyword>
<evidence type="ECO:0000256" key="12">
    <source>
        <dbReference type="ARBA" id="ARBA00023098"/>
    </source>
</evidence>
<keyword evidence="8" id="KW-0444">Lipid biosynthesis</keyword>
<comment type="pathway">
    <text evidence="4">Lipid metabolism.</text>
</comment>
<accession>A0ABR5IDQ1</accession>
<evidence type="ECO:0000256" key="11">
    <source>
        <dbReference type="ARBA" id="ARBA00022989"/>
    </source>
</evidence>
<name>A0ABR5IDQ1_9ACTN</name>
<keyword evidence="12" id="KW-0443">Lipid metabolism</keyword>
<keyword evidence="15" id="KW-1208">Phospholipid metabolism</keyword>
<evidence type="ECO:0000256" key="4">
    <source>
        <dbReference type="ARBA" id="ARBA00005189"/>
    </source>
</evidence>
<dbReference type="Proteomes" id="UP000037247">
    <property type="component" value="Unassembled WGS sequence"/>
</dbReference>
<dbReference type="Pfam" id="PF02611">
    <property type="entry name" value="CDH"/>
    <property type="match status" value="1"/>
</dbReference>
<evidence type="ECO:0000313" key="19">
    <source>
        <dbReference type="EMBL" id="KNA91719.1"/>
    </source>
</evidence>
<protein>
    <recommendedName>
        <fullName evidence="6">CDP-diacylglycerol diphosphatase</fullName>
        <ecNumber evidence="6">3.6.1.26</ecNumber>
    </recommendedName>
    <alternativeName>
        <fullName evidence="16">CDP-diacylglycerol phosphatidylhydrolase</fullName>
    </alternativeName>
    <alternativeName>
        <fullName evidence="17">CDP-diglyceride hydrolase</fullName>
    </alternativeName>
</protein>
<gene>
    <name evidence="19" type="ORF">ABW18_09700</name>
</gene>
<evidence type="ECO:0000256" key="13">
    <source>
        <dbReference type="ARBA" id="ARBA00023136"/>
    </source>
</evidence>
<evidence type="ECO:0000256" key="5">
    <source>
        <dbReference type="ARBA" id="ARBA00006435"/>
    </source>
</evidence>
<dbReference type="InterPro" id="IPR003763">
    <property type="entry name" value="CDP-diacylglyc_Pase"/>
</dbReference>
<reference evidence="19 20" key="1">
    <citation type="submission" date="2015-05" db="EMBL/GenBank/DDBJ databases">
        <title>Draft genome sequence of the bacterium Gordonia jacobaea a new member of the Gordonia genus.</title>
        <authorList>
            <person name="Jimenez-Galisteo G."/>
            <person name="Dominguez A."/>
            <person name="Munoz E."/>
            <person name="Vinas M."/>
        </authorList>
    </citation>
    <scope>NUCLEOTIDE SEQUENCE [LARGE SCALE GENOMIC DNA]</scope>
    <source>
        <strain evidence="20">mv1</strain>
    </source>
</reference>
<evidence type="ECO:0000256" key="9">
    <source>
        <dbReference type="ARBA" id="ARBA00022692"/>
    </source>
</evidence>
<organism evidence="19 20">
    <name type="scientific">Gordonia jacobaea</name>
    <dbReference type="NCBI Taxonomy" id="122202"/>
    <lineage>
        <taxon>Bacteria</taxon>
        <taxon>Bacillati</taxon>
        <taxon>Actinomycetota</taxon>
        <taxon>Actinomycetes</taxon>
        <taxon>Mycobacteriales</taxon>
        <taxon>Gordoniaceae</taxon>
        <taxon>Gordonia</taxon>
    </lineage>
</organism>
<keyword evidence="10" id="KW-0378">Hydrolase</keyword>
<keyword evidence="9" id="KW-0812">Transmembrane</keyword>
<keyword evidence="11" id="KW-1133">Transmembrane helix</keyword>
<sequence>MSTAFGGGIATAAPKVAPPPAGCGLDSDSGKTDPRFTLWDDVKGETGVKPFKPGNLDVVTPAAKYQPDKKHPKRYAIRLGGDHPGHGDDYLLVPTNRIKGIECSYLWDGSQLNLWYSAWAEAQKWVAKVPAKPLAIGVNSAEARGKDQLHIHLAVANPATVSALKAIKNPQRNLDRWTTTNVNLPVNDPHKTKTSAQFRIVKYTGSLPNLFRVLHKQLPKGEAMYTQSIAVIDAGTPNTYYVLNSTPNLPGVSPAHGTGLADYVYGWGV</sequence>
<keyword evidence="20" id="KW-1185">Reference proteome</keyword>
<evidence type="ECO:0000256" key="3">
    <source>
        <dbReference type="ARBA" id="ARBA00004927"/>
    </source>
</evidence>
<dbReference type="InterPro" id="IPR036265">
    <property type="entry name" value="HIT-like_sf"/>
</dbReference>
<evidence type="ECO:0000256" key="18">
    <source>
        <dbReference type="SAM" id="MobiDB-lite"/>
    </source>
</evidence>
<keyword evidence="14" id="KW-0594">Phospholipid biosynthesis</keyword>
<comment type="catalytic activity">
    <reaction evidence="1">
        <text>a CDP-1,2-diacyl-sn-glycerol + H2O = a 1,2-diacyl-sn-glycero-3-phosphate + CMP + 2 H(+)</text>
        <dbReference type="Rhea" id="RHEA:15221"/>
        <dbReference type="ChEBI" id="CHEBI:15377"/>
        <dbReference type="ChEBI" id="CHEBI:15378"/>
        <dbReference type="ChEBI" id="CHEBI:58332"/>
        <dbReference type="ChEBI" id="CHEBI:58608"/>
        <dbReference type="ChEBI" id="CHEBI:60377"/>
        <dbReference type="EC" id="3.6.1.26"/>
    </reaction>
</comment>
<feature type="region of interest" description="Disordered" evidence="18">
    <location>
        <begin position="1"/>
        <end position="30"/>
    </location>
</feature>
<comment type="pathway">
    <text evidence="3">Phospholipid metabolism; CDP-diacylglycerol degradation; phosphatidate from CDP-diacylglycerol: step 1/1.</text>
</comment>
<evidence type="ECO:0000256" key="2">
    <source>
        <dbReference type="ARBA" id="ARBA00004162"/>
    </source>
</evidence>
<evidence type="ECO:0000256" key="1">
    <source>
        <dbReference type="ARBA" id="ARBA00001007"/>
    </source>
</evidence>
<dbReference type="EC" id="3.6.1.26" evidence="6"/>
<evidence type="ECO:0000256" key="10">
    <source>
        <dbReference type="ARBA" id="ARBA00022801"/>
    </source>
</evidence>
<evidence type="ECO:0000256" key="8">
    <source>
        <dbReference type="ARBA" id="ARBA00022516"/>
    </source>
</evidence>
<dbReference type="EMBL" id="LDTZ01000016">
    <property type="protein sequence ID" value="KNA91719.1"/>
    <property type="molecule type" value="Genomic_DNA"/>
</dbReference>
<evidence type="ECO:0000256" key="17">
    <source>
        <dbReference type="ARBA" id="ARBA00032892"/>
    </source>
</evidence>
<keyword evidence="13" id="KW-0472">Membrane</keyword>
<evidence type="ECO:0000313" key="20">
    <source>
        <dbReference type="Proteomes" id="UP000037247"/>
    </source>
</evidence>
<evidence type="ECO:0000256" key="6">
    <source>
        <dbReference type="ARBA" id="ARBA00012375"/>
    </source>
</evidence>
<evidence type="ECO:0000256" key="16">
    <source>
        <dbReference type="ARBA" id="ARBA00032888"/>
    </source>
</evidence>
<dbReference type="Gene3D" id="3.30.428.30">
    <property type="entry name" value="HIT family - CDH-like"/>
    <property type="match status" value="1"/>
</dbReference>
<comment type="caution">
    <text evidence="19">The sequence shown here is derived from an EMBL/GenBank/DDBJ whole genome shotgun (WGS) entry which is preliminary data.</text>
</comment>
<evidence type="ECO:0000256" key="7">
    <source>
        <dbReference type="ARBA" id="ARBA00022475"/>
    </source>
</evidence>
<comment type="subcellular location">
    <subcellularLocation>
        <location evidence="2">Cell membrane</location>
        <topology evidence="2">Single-pass membrane protein</topology>
    </subcellularLocation>
</comment>